<protein>
    <submittedName>
        <fullName evidence="1">Uncharacterized protein</fullName>
    </submittedName>
</protein>
<proteinExistence type="predicted"/>
<evidence type="ECO:0000313" key="1">
    <source>
        <dbReference type="EMBL" id="MBX73040.1"/>
    </source>
</evidence>
<sequence>MTRGLIAARVPRLIVVVGKVTACRLRPWRLRYRSPTSRPIETTLC</sequence>
<dbReference type="EMBL" id="GGEC01092556">
    <property type="protein sequence ID" value="MBX73040.1"/>
    <property type="molecule type" value="Transcribed_RNA"/>
</dbReference>
<name>A0A2P2R1H8_RHIMU</name>
<organism evidence="1">
    <name type="scientific">Rhizophora mucronata</name>
    <name type="common">Asiatic mangrove</name>
    <dbReference type="NCBI Taxonomy" id="61149"/>
    <lineage>
        <taxon>Eukaryota</taxon>
        <taxon>Viridiplantae</taxon>
        <taxon>Streptophyta</taxon>
        <taxon>Embryophyta</taxon>
        <taxon>Tracheophyta</taxon>
        <taxon>Spermatophyta</taxon>
        <taxon>Magnoliopsida</taxon>
        <taxon>eudicotyledons</taxon>
        <taxon>Gunneridae</taxon>
        <taxon>Pentapetalae</taxon>
        <taxon>rosids</taxon>
        <taxon>fabids</taxon>
        <taxon>Malpighiales</taxon>
        <taxon>Rhizophoraceae</taxon>
        <taxon>Rhizophora</taxon>
    </lineage>
</organism>
<dbReference type="AlphaFoldDB" id="A0A2P2R1H8"/>
<accession>A0A2P2R1H8</accession>
<reference evidence="1" key="1">
    <citation type="submission" date="2018-02" db="EMBL/GenBank/DDBJ databases">
        <title>Rhizophora mucronata_Transcriptome.</title>
        <authorList>
            <person name="Meera S.P."/>
            <person name="Sreeshan A."/>
            <person name="Augustine A."/>
        </authorList>
    </citation>
    <scope>NUCLEOTIDE SEQUENCE</scope>
    <source>
        <tissue evidence="1">Leaf</tissue>
    </source>
</reference>